<dbReference type="RefSeq" id="WP_073372687.1">
    <property type="nucleotide sequence ID" value="NZ_CP017813.1"/>
</dbReference>
<dbReference type="Proteomes" id="UP000184322">
    <property type="component" value="Chromosome"/>
</dbReference>
<dbReference type="EMBL" id="CP017813">
    <property type="protein sequence ID" value="APJ38682.1"/>
    <property type="molecule type" value="Genomic_DNA"/>
</dbReference>
<sequence length="159" mass="19417">MEQKLLKSLIKWLNNQKIKTLVRKTLSKHRSLKQFQTLDYYDLANDYVTSFIFDFEERTIKDLSSMKLNKRNNIHRIINLFEQNNIEQSASQNKLQIQYYQFHNYTLNNRNTKVTKKIIQKAQRYIICEFLSHFFDLLVKELKKETTKEMTNNVYLYEF</sequence>
<dbReference type="STRING" id="48003.BLA55_03410"/>
<name>A0A1L4FSX5_9BACT</name>
<organism evidence="1 2">
    <name type="scientific">Mycoplasmopsis pullorum</name>
    <dbReference type="NCBI Taxonomy" id="48003"/>
    <lineage>
        <taxon>Bacteria</taxon>
        <taxon>Bacillati</taxon>
        <taxon>Mycoplasmatota</taxon>
        <taxon>Mycoplasmoidales</taxon>
        <taxon>Metamycoplasmataceae</taxon>
        <taxon>Mycoplasmopsis</taxon>
    </lineage>
</organism>
<dbReference type="AlphaFoldDB" id="A0A1L4FSX5"/>
<evidence type="ECO:0000313" key="1">
    <source>
        <dbReference type="EMBL" id="APJ38682.1"/>
    </source>
</evidence>
<proteinExistence type="predicted"/>
<evidence type="ECO:0000313" key="2">
    <source>
        <dbReference type="Proteomes" id="UP000184322"/>
    </source>
</evidence>
<reference evidence="2" key="1">
    <citation type="submission" date="2016-10" db="EMBL/GenBank/DDBJ databases">
        <authorList>
            <person name="Beylefeld A."/>
            <person name="Abolnik C."/>
        </authorList>
    </citation>
    <scope>NUCLEOTIDE SEQUENCE [LARGE SCALE GENOMIC DNA]</scope>
    <source>
        <strain evidence="2">B359_6</strain>
    </source>
</reference>
<protein>
    <submittedName>
        <fullName evidence="1">Uncharacterized protein</fullName>
    </submittedName>
</protein>
<dbReference type="KEGG" id="mpul:BLA55_03410"/>
<accession>A0A1L4FSX5</accession>
<keyword evidence="2" id="KW-1185">Reference proteome</keyword>
<gene>
    <name evidence="1" type="ORF">BLA55_03410</name>
</gene>